<organism evidence="3 4">
    <name type="scientific">Petropleomorpha daqingensis</name>
    <dbReference type="NCBI Taxonomy" id="2026353"/>
    <lineage>
        <taxon>Bacteria</taxon>
        <taxon>Bacillati</taxon>
        <taxon>Actinomycetota</taxon>
        <taxon>Actinomycetes</taxon>
        <taxon>Geodermatophilales</taxon>
        <taxon>Geodermatophilaceae</taxon>
        <taxon>Petropleomorpha</taxon>
    </lineage>
</organism>
<feature type="domain" description="PucR C-terminal helix-turn-helix" evidence="1">
    <location>
        <begin position="314"/>
        <end position="371"/>
    </location>
</feature>
<dbReference type="Pfam" id="PF14361">
    <property type="entry name" value="RsbRD_N"/>
    <property type="match status" value="1"/>
</dbReference>
<evidence type="ECO:0000313" key="4">
    <source>
        <dbReference type="Proteomes" id="UP000541969"/>
    </source>
</evidence>
<reference evidence="3 4" key="1">
    <citation type="submission" date="2020-07" db="EMBL/GenBank/DDBJ databases">
        <title>Sequencing the genomes of 1000 actinobacteria strains.</title>
        <authorList>
            <person name="Klenk H.-P."/>
        </authorList>
    </citation>
    <scope>NUCLEOTIDE SEQUENCE [LARGE SCALE GENOMIC DNA]</scope>
    <source>
        <strain evidence="3 4">DSM 104001</strain>
    </source>
</reference>
<evidence type="ECO:0000259" key="2">
    <source>
        <dbReference type="Pfam" id="PF14361"/>
    </source>
</evidence>
<dbReference type="EMBL" id="JACBZT010000001">
    <property type="protein sequence ID" value="NYJ07132.1"/>
    <property type="molecule type" value="Genomic_DNA"/>
</dbReference>
<protein>
    <recommendedName>
        <fullName evidence="5">PucR C-terminal helix-turn-helix domain-containing protein</fullName>
    </recommendedName>
</protein>
<dbReference type="InterPro" id="IPR042070">
    <property type="entry name" value="PucR_C-HTH_sf"/>
</dbReference>
<dbReference type="PANTHER" id="PTHR33744:SF1">
    <property type="entry name" value="DNA-BINDING TRANSCRIPTIONAL ACTIVATOR ADER"/>
    <property type="match status" value="1"/>
</dbReference>
<keyword evidence="4" id="KW-1185">Reference proteome</keyword>
<comment type="caution">
    <text evidence="3">The sequence shown here is derived from an EMBL/GenBank/DDBJ whole genome shotgun (WGS) entry which is preliminary data.</text>
</comment>
<accession>A0A853CKR7</accession>
<gene>
    <name evidence="3" type="ORF">GGQ55_003410</name>
</gene>
<dbReference type="Gene3D" id="1.10.10.2840">
    <property type="entry name" value="PucR C-terminal helix-turn-helix domain"/>
    <property type="match status" value="1"/>
</dbReference>
<dbReference type="InterPro" id="IPR025736">
    <property type="entry name" value="PucR_C-HTH_dom"/>
</dbReference>
<dbReference type="Proteomes" id="UP000541969">
    <property type="component" value="Unassembled WGS sequence"/>
</dbReference>
<dbReference type="PANTHER" id="PTHR33744">
    <property type="entry name" value="CARBOHYDRATE DIACID REGULATOR"/>
    <property type="match status" value="1"/>
</dbReference>
<evidence type="ECO:0000313" key="3">
    <source>
        <dbReference type="EMBL" id="NYJ07132.1"/>
    </source>
</evidence>
<feature type="domain" description="RsbT co-antagonist protein RsbRD N-terminal" evidence="2">
    <location>
        <begin position="2"/>
        <end position="150"/>
    </location>
</feature>
<name>A0A853CKR7_9ACTN</name>
<dbReference type="InterPro" id="IPR051448">
    <property type="entry name" value="CdaR-like_regulators"/>
</dbReference>
<proteinExistence type="predicted"/>
<sequence>MPAMLADVAEEMRDVAPEYAAVLAERDAEVLEAAVAAMQRLVAQAAEPGPLPGTGPDPAARIVQALFEEVGRSQWRAGYPLPTLLAAFQVGARVAWRHVSGAALATGVDPARLAALAGAVFQLVDQLSSASAAGYLAEQEERGLAQQRLREELVQLLLSDRSDSGAVRRAAELARWPLPELATVVLADPDDEAARAALSRLEPAGLRFRTPTGQGVVVPAADTAEWRERTARLLDGTAAVVGPLVPTANLPLGARIASVGLDLHRQGLLRGDPVFVAEHIGTLLVHREPRLLEALRRRRLAPLESASPGIRAALRETLRSWLVHMGDTAKVAVELQVHPQTVRYRLARLRELYGAALEDPEIRLELLLALAWG</sequence>
<dbReference type="Pfam" id="PF13556">
    <property type="entry name" value="HTH_30"/>
    <property type="match status" value="1"/>
</dbReference>
<dbReference type="InterPro" id="IPR025751">
    <property type="entry name" value="RsbRD_N_dom"/>
</dbReference>
<evidence type="ECO:0000259" key="1">
    <source>
        <dbReference type="Pfam" id="PF13556"/>
    </source>
</evidence>
<evidence type="ECO:0008006" key="5">
    <source>
        <dbReference type="Google" id="ProtNLM"/>
    </source>
</evidence>
<dbReference type="AlphaFoldDB" id="A0A853CKR7"/>